<dbReference type="Pfam" id="PF08639">
    <property type="entry name" value="Sld3_STD"/>
    <property type="match status" value="1"/>
</dbReference>
<feature type="region of interest" description="Disordered" evidence="1">
    <location>
        <begin position="383"/>
        <end position="406"/>
    </location>
</feature>
<dbReference type="InterPro" id="IPR042511">
    <property type="entry name" value="Sld3"/>
</dbReference>
<dbReference type="Proteomes" id="UP001447188">
    <property type="component" value="Unassembled WGS sequence"/>
</dbReference>
<comment type="caution">
    <text evidence="3">The sequence shown here is derived from an EMBL/GenBank/DDBJ whole genome shotgun (WGS) entry which is preliminary data.</text>
</comment>
<dbReference type="PANTHER" id="PTHR28067">
    <property type="entry name" value="DNA REPLICATION REGULATOR SLD3"/>
    <property type="match status" value="1"/>
</dbReference>
<evidence type="ECO:0000259" key="2">
    <source>
        <dbReference type="Pfam" id="PF08639"/>
    </source>
</evidence>
<protein>
    <recommendedName>
        <fullName evidence="2">DNA replication regulator Sld3 C-terminal domain-containing protein</fullName>
    </recommendedName>
</protein>
<feature type="region of interest" description="Disordered" evidence="1">
    <location>
        <begin position="651"/>
        <end position="724"/>
    </location>
</feature>
<name>A0ABR3GNF4_9PEZI</name>
<feature type="domain" description="DNA replication regulator Sld3 C-terminal" evidence="2">
    <location>
        <begin position="233"/>
        <end position="504"/>
    </location>
</feature>
<evidence type="ECO:0000313" key="4">
    <source>
        <dbReference type="Proteomes" id="UP001447188"/>
    </source>
</evidence>
<dbReference type="InterPro" id="IPR013948">
    <property type="entry name" value="DNA_replication_reg_Sld3_C"/>
</dbReference>
<dbReference type="PANTHER" id="PTHR28067:SF1">
    <property type="entry name" value="DNA REPLICATION REGULATOR SLD3"/>
    <property type="match status" value="1"/>
</dbReference>
<accession>A0ABR3GNF4</accession>
<feature type="region of interest" description="Disordered" evidence="1">
    <location>
        <begin position="482"/>
        <end position="508"/>
    </location>
</feature>
<sequence>MASFTPDRDDPLDAIVVSTASVSRKRKREDERSVLGDSFVIKPHSSSVFDSFVRLTPAVVLPRSYIPLQWLVGYPSRLLSTLVHLPALDIPGNVIIVKVEGERQLAAVEKVKDGVYTLYKLSTQLKMKDVRKTFVQVKKSRHNSESLHGGVDFTPEILGSEWWSGLSIPGFSVGGPCTSESTIKLIMGSSDLDNYDDRPPSLPPPVNTPLPPPTAAGIAYDKLETFVEPTLVDILEKTRVQYFKTLYIAKTSLAYFAKSTLSRARVAMQQEKMLLPSPDSGGKLRAFLLEMHLPFSQMDIKYRKSIPQIVMEDHVEDAAVFKPGEEEYVQQWRLATWHERLVQANDPTLKRKVEELKIRETELQIIVLLEVLALEREQAASTKRVTDGVSKKSRNESKKKERRKSKIGAPDPKLLLDLLVDRLCIWRSIGSGGLDGLEEDSSDQKKVTDREHDHLRHFCVEVVLAFYASRLPDECASINKKCGGSNSRRGVDSPSQAKTKGKRSTKRPSLFRSITVPAGISVTGEASVDTLTALVAADARGTVRGGTLNSKSFAKREVQISSRNGQKKLDEELKEAINALKKPNRVAAASEMVDESAKRLSKRSKKLARNPLAKVQVMATPKRRRTIPPIHPTMFCAPGDTNGSNSYNPFYIPRITGPRTRRDTPGTPLRGDRLIQDFDTIPPTSPLELIEDRRPPVSHPIPGNFITPQKKPRRPDTESGNFVPSSATKIQETLPRSFPQFAAPSGVSKFMAQDVFDLVDNTFSPAGGVGLFDNAAVGETPSKVAILAVPKMCVGQKKEVSIYDSLGWDDDYDL</sequence>
<feature type="compositionally biased region" description="Basic and acidic residues" evidence="1">
    <location>
        <begin position="383"/>
        <end position="399"/>
    </location>
</feature>
<dbReference type="EMBL" id="JBBBZM010000034">
    <property type="protein sequence ID" value="KAL0637464.1"/>
    <property type="molecule type" value="Genomic_DNA"/>
</dbReference>
<keyword evidence="4" id="KW-1185">Reference proteome</keyword>
<proteinExistence type="predicted"/>
<dbReference type="Gene3D" id="1.20.58.2130">
    <property type="match status" value="1"/>
</dbReference>
<evidence type="ECO:0000256" key="1">
    <source>
        <dbReference type="SAM" id="MobiDB-lite"/>
    </source>
</evidence>
<gene>
    <name evidence="3" type="ORF">Q9L58_003519</name>
</gene>
<reference evidence="3 4" key="1">
    <citation type="submission" date="2024-02" db="EMBL/GenBank/DDBJ databases">
        <title>Discinaceae phylogenomics.</title>
        <authorList>
            <person name="Dirks A.C."/>
            <person name="James T.Y."/>
        </authorList>
    </citation>
    <scope>NUCLEOTIDE SEQUENCE [LARGE SCALE GENOMIC DNA]</scope>
    <source>
        <strain evidence="3 4">ACD0624</strain>
    </source>
</reference>
<feature type="compositionally biased region" description="Polar residues" evidence="1">
    <location>
        <begin position="484"/>
        <end position="498"/>
    </location>
</feature>
<feature type="compositionally biased region" description="Basic and acidic residues" evidence="1">
    <location>
        <begin position="660"/>
        <end position="676"/>
    </location>
</feature>
<organism evidence="3 4">
    <name type="scientific">Discina gigas</name>
    <dbReference type="NCBI Taxonomy" id="1032678"/>
    <lineage>
        <taxon>Eukaryota</taxon>
        <taxon>Fungi</taxon>
        <taxon>Dikarya</taxon>
        <taxon>Ascomycota</taxon>
        <taxon>Pezizomycotina</taxon>
        <taxon>Pezizomycetes</taxon>
        <taxon>Pezizales</taxon>
        <taxon>Discinaceae</taxon>
        <taxon>Discina</taxon>
    </lineage>
</organism>
<evidence type="ECO:0000313" key="3">
    <source>
        <dbReference type="EMBL" id="KAL0637464.1"/>
    </source>
</evidence>